<dbReference type="Proteomes" id="UP000749040">
    <property type="component" value="Unassembled WGS sequence"/>
</dbReference>
<accession>A0ABS2U3L5</accession>
<keyword evidence="2" id="KW-1185">Reference proteome</keyword>
<reference evidence="1 2" key="1">
    <citation type="submission" date="2021-01" db="EMBL/GenBank/DDBJ databases">
        <title>Streptomyces acididurans sp. nov., isolated from a peat swamp forest soil.</title>
        <authorList>
            <person name="Chantavorakit T."/>
            <person name="Duangmal K."/>
        </authorList>
    </citation>
    <scope>NUCLEOTIDE SEQUENCE [LARGE SCALE GENOMIC DNA]</scope>
    <source>
        <strain evidence="1 2">KK5PA1</strain>
    </source>
</reference>
<name>A0ABS2U3L5_9ACTN</name>
<dbReference type="RefSeq" id="WP_205363927.1">
    <property type="nucleotide sequence ID" value="NZ_JADKYB010000032.1"/>
</dbReference>
<comment type="caution">
    <text evidence="1">The sequence shown here is derived from an EMBL/GenBank/DDBJ whole genome shotgun (WGS) entry which is preliminary data.</text>
</comment>
<evidence type="ECO:0000313" key="2">
    <source>
        <dbReference type="Proteomes" id="UP000749040"/>
    </source>
</evidence>
<gene>
    <name evidence="1" type="ORF">ITX44_37705</name>
</gene>
<evidence type="ECO:0000313" key="1">
    <source>
        <dbReference type="EMBL" id="MBM9510197.1"/>
    </source>
</evidence>
<organism evidence="1 2">
    <name type="scientific">Actinacidiphila acididurans</name>
    <dbReference type="NCBI Taxonomy" id="2784346"/>
    <lineage>
        <taxon>Bacteria</taxon>
        <taxon>Bacillati</taxon>
        <taxon>Actinomycetota</taxon>
        <taxon>Actinomycetes</taxon>
        <taxon>Kitasatosporales</taxon>
        <taxon>Streptomycetaceae</taxon>
        <taxon>Actinacidiphila</taxon>
    </lineage>
</organism>
<sequence length="462" mass="50580">MAARRIVGREPNERLQALIEEANCSNVGLARRVNMRGAERGLDLRYDKTSVSRWLRGQQPRGMTPFIITEVLSDKLGRLVSIEEIGMTGGRRHQLSATGLAFIPDFRRAVEHACDLWQSDAARRNFLTGSGVLVSALLGPSRDWLIAEPDTEVSHSGENRVSRADTELLGQATQNLADLDHRYGSGNVRPVAVHCLNSVATTLLRGSYDEADGRRLYAAAARLSELVGYMALDDGRAGLAQRYYIQALRLSQAAGDRGFGGYIMAVGMGHLAAVAGFPREVTQLARVALEGTRGRITPAVQACLYAAEARGHALTGDGPAYELAAGRAVEALERSDPAQEPDWITRFDRAYLADELAHCCVDLHRHQPAVRRAEEALAGHPAHRVRRRTIDLLLLATAHAQAHRMEEACGAAKQALPLLTGLRSHLGLRYLRNFQERLLPFVREASVRDFHDSLEASGVLTA</sequence>
<protein>
    <submittedName>
        <fullName evidence="1">Transcriptional regulator</fullName>
    </submittedName>
</protein>
<dbReference type="EMBL" id="JADKYB010000032">
    <property type="protein sequence ID" value="MBM9510197.1"/>
    <property type="molecule type" value="Genomic_DNA"/>
</dbReference>
<proteinExistence type="predicted"/>